<organism evidence="1 2">
    <name type="scientific">Glycomyces endophyticus</name>
    <dbReference type="NCBI Taxonomy" id="480996"/>
    <lineage>
        <taxon>Bacteria</taxon>
        <taxon>Bacillati</taxon>
        <taxon>Actinomycetota</taxon>
        <taxon>Actinomycetes</taxon>
        <taxon>Glycomycetales</taxon>
        <taxon>Glycomycetaceae</taxon>
        <taxon>Glycomyces</taxon>
    </lineage>
</organism>
<keyword evidence="2" id="KW-1185">Reference proteome</keyword>
<gene>
    <name evidence="1" type="ORF">GCM10009830_19720</name>
</gene>
<dbReference type="Pfam" id="PF04229">
    <property type="entry name" value="GrpB"/>
    <property type="match status" value="1"/>
</dbReference>
<name>A0ABN2GM32_9ACTN</name>
<comment type="caution">
    <text evidence="1">The sequence shown here is derived from an EMBL/GenBank/DDBJ whole genome shotgun (WGS) entry which is preliminary data.</text>
</comment>
<dbReference type="PANTHER" id="PTHR34822">
    <property type="entry name" value="GRPB DOMAIN PROTEIN (AFU_ORTHOLOGUE AFUA_1G01530)"/>
    <property type="match status" value="1"/>
</dbReference>
<accession>A0ABN2GM32</accession>
<dbReference type="PANTHER" id="PTHR34822:SF1">
    <property type="entry name" value="GRPB FAMILY PROTEIN"/>
    <property type="match status" value="1"/>
</dbReference>
<evidence type="ECO:0000313" key="1">
    <source>
        <dbReference type="EMBL" id="GAA1673466.1"/>
    </source>
</evidence>
<proteinExistence type="predicted"/>
<dbReference type="SUPFAM" id="SSF81301">
    <property type="entry name" value="Nucleotidyltransferase"/>
    <property type="match status" value="1"/>
</dbReference>
<dbReference type="Gene3D" id="3.30.460.10">
    <property type="entry name" value="Beta Polymerase, domain 2"/>
    <property type="match status" value="1"/>
</dbReference>
<dbReference type="EMBL" id="BAAAQF010000005">
    <property type="protein sequence ID" value="GAA1673466.1"/>
    <property type="molecule type" value="Genomic_DNA"/>
</dbReference>
<dbReference type="InterPro" id="IPR043519">
    <property type="entry name" value="NT_sf"/>
</dbReference>
<sequence>MSDAVPAWAHERAEVLPYDPHWAARASKEREQLTDLLGPWLVGPVEHVGSTAVRGLAAKPIIDLAASVDDLDAVAARNVQDLAANGWHYVPPELDGRPWRRFFVKPDASGRYREAHLHLIETGHPRWNAQIAFRDALRSDDEVARRYEDLKHELSHRHGDDREAYTHGKAAFVAGVLSDSAHPDPTD</sequence>
<dbReference type="Proteomes" id="UP001499851">
    <property type="component" value="Unassembled WGS sequence"/>
</dbReference>
<dbReference type="RefSeq" id="WP_344485163.1">
    <property type="nucleotide sequence ID" value="NZ_BAAAQF010000005.1"/>
</dbReference>
<reference evidence="1 2" key="1">
    <citation type="journal article" date="2019" name="Int. J. Syst. Evol. Microbiol.">
        <title>The Global Catalogue of Microorganisms (GCM) 10K type strain sequencing project: providing services to taxonomists for standard genome sequencing and annotation.</title>
        <authorList>
            <consortium name="The Broad Institute Genomics Platform"/>
            <consortium name="The Broad Institute Genome Sequencing Center for Infectious Disease"/>
            <person name="Wu L."/>
            <person name="Ma J."/>
        </authorList>
    </citation>
    <scope>NUCLEOTIDE SEQUENCE [LARGE SCALE GENOMIC DNA]</scope>
    <source>
        <strain evidence="1 2">JCM 16001</strain>
    </source>
</reference>
<protein>
    <recommendedName>
        <fullName evidence="3">GrpB family protein</fullName>
    </recommendedName>
</protein>
<dbReference type="InterPro" id="IPR007344">
    <property type="entry name" value="GrpB/CoaE"/>
</dbReference>
<evidence type="ECO:0000313" key="2">
    <source>
        <dbReference type="Proteomes" id="UP001499851"/>
    </source>
</evidence>
<evidence type="ECO:0008006" key="3">
    <source>
        <dbReference type="Google" id="ProtNLM"/>
    </source>
</evidence>